<dbReference type="CDD" id="cd00531">
    <property type="entry name" value="NTF2_like"/>
    <property type="match status" value="1"/>
</dbReference>
<dbReference type="Proteomes" id="UP000664303">
    <property type="component" value="Unassembled WGS sequence"/>
</dbReference>
<name>A0A939DDS3_9GAMM</name>
<organism evidence="3 4">
    <name type="scientific">Parahaliea mediterranea</name>
    <dbReference type="NCBI Taxonomy" id="651086"/>
    <lineage>
        <taxon>Bacteria</taxon>
        <taxon>Pseudomonadati</taxon>
        <taxon>Pseudomonadota</taxon>
        <taxon>Gammaproteobacteria</taxon>
        <taxon>Cellvibrionales</taxon>
        <taxon>Halieaceae</taxon>
        <taxon>Parahaliea</taxon>
    </lineage>
</organism>
<evidence type="ECO:0000313" key="4">
    <source>
        <dbReference type="Proteomes" id="UP000664303"/>
    </source>
</evidence>
<comment type="caution">
    <text evidence="3">The sequence shown here is derived from an EMBL/GenBank/DDBJ whole genome shotgun (WGS) entry which is preliminary data.</text>
</comment>
<dbReference type="EMBL" id="JAFKCZ010000005">
    <property type="protein sequence ID" value="MBN7796400.1"/>
    <property type="molecule type" value="Genomic_DNA"/>
</dbReference>
<dbReference type="SUPFAM" id="SSF54427">
    <property type="entry name" value="NTF2-like"/>
    <property type="match status" value="1"/>
</dbReference>
<dbReference type="Gene3D" id="3.10.450.50">
    <property type="match status" value="1"/>
</dbReference>
<gene>
    <name evidence="3" type="ORF">JYP50_07350</name>
</gene>
<dbReference type="Pfam" id="PF13577">
    <property type="entry name" value="SnoaL_4"/>
    <property type="match status" value="1"/>
</dbReference>
<proteinExistence type="predicted"/>
<keyword evidence="4" id="KW-1185">Reference proteome</keyword>
<dbReference type="AlphaFoldDB" id="A0A939DDS3"/>
<feature type="compositionally biased region" description="Polar residues" evidence="1">
    <location>
        <begin position="1"/>
        <end position="14"/>
    </location>
</feature>
<dbReference type="RefSeq" id="WP_206559851.1">
    <property type="nucleotide sequence ID" value="NZ_JAFKCZ010000005.1"/>
</dbReference>
<accession>A0A939DDS3</accession>
<dbReference type="InterPro" id="IPR037401">
    <property type="entry name" value="SnoaL-like"/>
</dbReference>
<evidence type="ECO:0000313" key="3">
    <source>
        <dbReference type="EMBL" id="MBN7796400.1"/>
    </source>
</evidence>
<dbReference type="InterPro" id="IPR032710">
    <property type="entry name" value="NTF2-like_dom_sf"/>
</dbReference>
<reference evidence="3" key="1">
    <citation type="submission" date="2021-02" db="EMBL/GenBank/DDBJ databases">
        <title>PHA producing bacteria isolated from coastal sediment in Guangdong, Shenzhen.</title>
        <authorList>
            <person name="Zheng W."/>
            <person name="Yu S."/>
            <person name="Huang Y."/>
        </authorList>
    </citation>
    <scope>NUCLEOTIDE SEQUENCE</scope>
    <source>
        <strain evidence="3">TN14-10</strain>
    </source>
</reference>
<evidence type="ECO:0000259" key="2">
    <source>
        <dbReference type="Pfam" id="PF13577"/>
    </source>
</evidence>
<feature type="domain" description="SnoaL-like" evidence="2">
    <location>
        <begin position="36"/>
        <end position="162"/>
    </location>
</feature>
<evidence type="ECO:0000256" key="1">
    <source>
        <dbReference type="SAM" id="MobiDB-lite"/>
    </source>
</evidence>
<sequence length="195" mass="22366">MSQQRQVLNKTNMGMTGGQPLEAGDGIEALRRSVQQLMDIEAIKQLKHAYFRCIDTANLDELTTLFHDDVLVHFVGGTYEWKVEGKQAYVDNIRGAFNSRAVGHHNGHHPEIEIISDTEARGIWYLADDMWMLDHKAHTRGTALYWDRYQKIDGKWLIRETRYERLYELNRLLPESPKFSSHYLGAHGAPAASQG</sequence>
<protein>
    <submittedName>
        <fullName evidence="3">Nuclear transport factor 2 family protein</fullName>
    </submittedName>
</protein>
<feature type="region of interest" description="Disordered" evidence="1">
    <location>
        <begin position="1"/>
        <end position="20"/>
    </location>
</feature>